<evidence type="ECO:0000313" key="2">
    <source>
        <dbReference type="EMBL" id="EIG52132.1"/>
    </source>
</evidence>
<dbReference type="AlphaFoldDB" id="I2PX76"/>
<proteinExistence type="predicted"/>
<dbReference type="STRING" id="596152.DesU5LDRAFT_0426"/>
<dbReference type="InterPro" id="IPR013216">
    <property type="entry name" value="Methyltransf_11"/>
</dbReference>
<dbReference type="GO" id="GO:0008757">
    <property type="term" value="F:S-adenosylmethionine-dependent methyltransferase activity"/>
    <property type="evidence" value="ECO:0007669"/>
    <property type="project" value="InterPro"/>
</dbReference>
<dbReference type="CDD" id="cd02440">
    <property type="entry name" value="AdoMet_MTases"/>
    <property type="match status" value="1"/>
</dbReference>
<protein>
    <submittedName>
        <fullName evidence="2">Methylase involved in ubiquinone/menaquinone biosynthesis</fullName>
    </submittedName>
</protein>
<dbReference type="HOGENOM" id="CLU_037990_14_0_7"/>
<dbReference type="GO" id="GO:0032259">
    <property type="term" value="P:methylation"/>
    <property type="evidence" value="ECO:0007669"/>
    <property type="project" value="UniProtKB-KW"/>
</dbReference>
<dbReference type="PANTHER" id="PTHR42912">
    <property type="entry name" value="METHYLTRANSFERASE"/>
    <property type="match status" value="1"/>
</dbReference>
<reference evidence="2" key="1">
    <citation type="submission" date="2011-11" db="EMBL/GenBank/DDBJ databases">
        <title>Improved High-Quality Draft sequence of Desulfovibrio sp. U5L.</title>
        <authorList>
            <consortium name="US DOE Joint Genome Institute"/>
            <person name="Lucas S."/>
            <person name="Han J."/>
            <person name="Lapidus A."/>
            <person name="Cheng J.-F."/>
            <person name="Goodwin L."/>
            <person name="Pitluck S."/>
            <person name="Peters L."/>
            <person name="Ovchinnikova G."/>
            <person name="Held B."/>
            <person name="Detter J.C."/>
            <person name="Han C."/>
            <person name="Tapia R."/>
            <person name="Land M."/>
            <person name="Hauser L."/>
            <person name="Kyrpides N."/>
            <person name="Ivanova N."/>
            <person name="Pagani I."/>
            <person name="Gabster J."/>
            <person name="Walker C."/>
            <person name="Stolyar S."/>
            <person name="Stahl D."/>
            <person name="Arkin A."/>
            <person name="Dehal P."/>
            <person name="Hazen T."/>
            <person name="Woyke T."/>
        </authorList>
    </citation>
    <scope>NUCLEOTIDE SEQUENCE [LARGE SCALE GENOMIC DNA]</scope>
    <source>
        <strain evidence="2">U5L</strain>
    </source>
</reference>
<organism evidence="2">
    <name type="scientific">Desulfovibrio sp. U5L</name>
    <dbReference type="NCBI Taxonomy" id="596152"/>
    <lineage>
        <taxon>Bacteria</taxon>
        <taxon>Pseudomonadati</taxon>
        <taxon>Thermodesulfobacteriota</taxon>
        <taxon>Desulfovibrionia</taxon>
        <taxon>Desulfovibrionales</taxon>
        <taxon>Desulfovibrionaceae</taxon>
        <taxon>Desulfovibrio</taxon>
    </lineage>
</organism>
<accession>I2PX76</accession>
<keyword evidence="2" id="KW-0489">Methyltransferase</keyword>
<dbReference type="Gene3D" id="3.40.50.150">
    <property type="entry name" value="Vaccinia Virus protein VP39"/>
    <property type="match status" value="1"/>
</dbReference>
<dbReference type="EMBL" id="JH600068">
    <property type="protein sequence ID" value="EIG52132.1"/>
    <property type="molecule type" value="Genomic_DNA"/>
</dbReference>
<keyword evidence="2" id="KW-0808">Transferase</keyword>
<name>I2PX76_9BACT</name>
<dbReference type="Pfam" id="PF08241">
    <property type="entry name" value="Methyltransf_11"/>
    <property type="match status" value="1"/>
</dbReference>
<keyword evidence="2" id="KW-0830">Ubiquinone</keyword>
<gene>
    <name evidence="2" type="ORF">DesU5LDRAFT_0426</name>
</gene>
<evidence type="ECO:0000259" key="1">
    <source>
        <dbReference type="Pfam" id="PF08241"/>
    </source>
</evidence>
<sequence length="292" mass="32654">MIVRSETTGRLRPLEEFFGRVGVRGREPFFAKKGSLPRFLRIMRMWDKETARRYDAWFQTPPGEFALKREIRLLERMTAGWPRRGQRLLEVGCGTGIFLDVLHSAGFEVTGLDASPAMLEAARARMAGRADLHLGDASHLPFDDNEFDFCVLFTVLEFCRDPGQVLREAGRVARKAVLIGFLNRFSCYGLSMRLFPGRGKGPLRSARWFTPWGMGRLARENLGRPPIRMRSVLLGPKATWRESTPWRQLNAPILSLPVGAFCACSVSLTGAAVMTPLPAFKAKTCLGCGSAF</sequence>
<dbReference type="InterPro" id="IPR050508">
    <property type="entry name" value="Methyltransf_Superfamily"/>
</dbReference>
<dbReference type="InterPro" id="IPR029063">
    <property type="entry name" value="SAM-dependent_MTases_sf"/>
</dbReference>
<dbReference type="eggNOG" id="COG2226">
    <property type="taxonomic scope" value="Bacteria"/>
</dbReference>
<dbReference type="SUPFAM" id="SSF53335">
    <property type="entry name" value="S-adenosyl-L-methionine-dependent methyltransferases"/>
    <property type="match status" value="1"/>
</dbReference>
<feature type="domain" description="Methyltransferase type 11" evidence="1">
    <location>
        <begin position="89"/>
        <end position="175"/>
    </location>
</feature>